<organism evidence="1 2">
    <name type="scientific">Nostoc spongiaeforme FACHB-130</name>
    <dbReference type="NCBI Taxonomy" id="1357510"/>
    <lineage>
        <taxon>Bacteria</taxon>
        <taxon>Bacillati</taxon>
        <taxon>Cyanobacteriota</taxon>
        <taxon>Cyanophyceae</taxon>
        <taxon>Nostocales</taxon>
        <taxon>Nostocaceae</taxon>
        <taxon>Nostoc</taxon>
    </lineage>
</organism>
<dbReference type="Proteomes" id="UP000603457">
    <property type="component" value="Unassembled WGS sequence"/>
</dbReference>
<keyword evidence="2" id="KW-1185">Reference proteome</keyword>
<accession>A0ABR8FZZ0</accession>
<gene>
    <name evidence="1" type="ORF">H6G74_19625</name>
</gene>
<reference evidence="1 2" key="1">
    <citation type="journal article" date="2020" name="ISME J.">
        <title>Comparative genomics reveals insights into cyanobacterial evolution and habitat adaptation.</title>
        <authorList>
            <person name="Chen M.Y."/>
            <person name="Teng W.K."/>
            <person name="Zhao L."/>
            <person name="Hu C.X."/>
            <person name="Zhou Y.K."/>
            <person name="Han B.P."/>
            <person name="Song L.R."/>
            <person name="Shu W.S."/>
        </authorList>
    </citation>
    <scope>NUCLEOTIDE SEQUENCE [LARGE SCALE GENOMIC DNA]</scope>
    <source>
        <strain evidence="1 2">FACHB-130</strain>
    </source>
</reference>
<sequence length="86" mass="9507">MIPTNFLPNFDSEDSKAAIPVPTDFQKVPLREPLKHLLIGSSKAVTSTIHYLQVIGYANVADWSQLLPTGNPGEFMSILSRQILVQ</sequence>
<dbReference type="RefSeq" id="WP_190969252.1">
    <property type="nucleotide sequence ID" value="NZ_JACJTB010000028.1"/>
</dbReference>
<proteinExistence type="predicted"/>
<dbReference type="EMBL" id="JACJTB010000028">
    <property type="protein sequence ID" value="MBD2596525.1"/>
    <property type="molecule type" value="Genomic_DNA"/>
</dbReference>
<evidence type="ECO:0000313" key="1">
    <source>
        <dbReference type="EMBL" id="MBD2596525.1"/>
    </source>
</evidence>
<evidence type="ECO:0000313" key="2">
    <source>
        <dbReference type="Proteomes" id="UP000603457"/>
    </source>
</evidence>
<comment type="caution">
    <text evidence="1">The sequence shown here is derived from an EMBL/GenBank/DDBJ whole genome shotgun (WGS) entry which is preliminary data.</text>
</comment>
<protein>
    <submittedName>
        <fullName evidence="1">Uncharacterized protein</fullName>
    </submittedName>
</protein>
<name>A0ABR8FZZ0_9NOSO</name>